<evidence type="ECO:0000313" key="1">
    <source>
        <dbReference type="EMBL" id="VYT06698.1"/>
    </source>
</evidence>
<dbReference type="InterPro" id="IPR032340">
    <property type="entry name" value="DUF4860"/>
</dbReference>
<protein>
    <recommendedName>
        <fullName evidence="2">DUF4860 domain-containing protein</fullName>
    </recommendedName>
</protein>
<dbReference type="Pfam" id="PF16152">
    <property type="entry name" value="DUF4860"/>
    <property type="match status" value="1"/>
</dbReference>
<accession>A0A6N2TMA9</accession>
<sequence length="164" mass="18198">MEMKKQTHIADLLFTLALFLVFAASAVMALLFGANVYQNTVRQMDENYNQRTCLAYVANQVRQHDAAGRVYLSEITGQPALILEDGDGDGRYFTAIYWYEGSLRELYTAKDSGLTAADGVELLTLTAFSMWEEDGLLRVEAIGPQGEKLGLTLSLRSMKGGEDR</sequence>
<dbReference type="AlphaFoldDB" id="A0A6N2TMA9"/>
<evidence type="ECO:0008006" key="2">
    <source>
        <dbReference type="Google" id="ProtNLM"/>
    </source>
</evidence>
<gene>
    <name evidence="1" type="ORF">AULFYP135_01505</name>
</gene>
<name>A0A6N2TMA9_9FIRM</name>
<organism evidence="1">
    <name type="scientific">uncultured Anaerotruncus sp</name>
    <dbReference type="NCBI Taxonomy" id="905011"/>
    <lineage>
        <taxon>Bacteria</taxon>
        <taxon>Bacillati</taxon>
        <taxon>Bacillota</taxon>
        <taxon>Clostridia</taxon>
        <taxon>Eubacteriales</taxon>
        <taxon>Oscillospiraceae</taxon>
        <taxon>Anaerotruncus</taxon>
        <taxon>environmental samples</taxon>
    </lineage>
</organism>
<dbReference type="EMBL" id="CACRSL010000003">
    <property type="protein sequence ID" value="VYT06698.1"/>
    <property type="molecule type" value="Genomic_DNA"/>
</dbReference>
<reference evidence="1" key="1">
    <citation type="submission" date="2019-11" db="EMBL/GenBank/DDBJ databases">
        <authorList>
            <person name="Feng L."/>
        </authorList>
    </citation>
    <scope>NUCLEOTIDE SEQUENCE</scope>
    <source>
        <strain evidence="1">AundefinedLFYP135</strain>
    </source>
</reference>
<proteinExistence type="predicted"/>